<evidence type="ECO:0000256" key="1">
    <source>
        <dbReference type="ARBA" id="ARBA00009437"/>
    </source>
</evidence>
<evidence type="ECO:0000256" key="3">
    <source>
        <dbReference type="ARBA" id="ARBA00023125"/>
    </source>
</evidence>
<dbReference type="PRINTS" id="PR00039">
    <property type="entry name" value="HTHLYSR"/>
</dbReference>
<reference evidence="6 7" key="1">
    <citation type="submission" date="2019-07" db="EMBL/GenBank/DDBJ databases">
        <title>Whole genome shotgun sequence of Lactobacillus rapi NBRC 109618.</title>
        <authorList>
            <person name="Hosoyama A."/>
            <person name="Uohara A."/>
            <person name="Ohji S."/>
            <person name="Ichikawa N."/>
        </authorList>
    </citation>
    <scope>NUCLEOTIDE SEQUENCE [LARGE SCALE GENOMIC DNA]</scope>
    <source>
        <strain evidence="6 7">NBRC 109618</strain>
    </source>
</reference>
<dbReference type="Pfam" id="PF03466">
    <property type="entry name" value="LysR_substrate"/>
    <property type="match status" value="1"/>
</dbReference>
<feature type="domain" description="HTH lysR-type" evidence="5">
    <location>
        <begin position="1"/>
        <end position="58"/>
    </location>
</feature>
<evidence type="ECO:0000313" key="7">
    <source>
        <dbReference type="Proteomes" id="UP000321569"/>
    </source>
</evidence>
<dbReference type="OrthoDB" id="9803735at2"/>
<dbReference type="InterPro" id="IPR036390">
    <property type="entry name" value="WH_DNA-bd_sf"/>
</dbReference>
<dbReference type="RefSeq" id="WP_056982434.1">
    <property type="nucleotide sequence ID" value="NZ_BKAM01000120.1"/>
</dbReference>
<proteinExistence type="inferred from homology"/>
<comment type="caution">
    <text evidence="6">The sequence shown here is derived from an EMBL/GenBank/DDBJ whole genome shotgun (WGS) entry which is preliminary data.</text>
</comment>
<dbReference type="AlphaFoldDB" id="A0A512PR63"/>
<dbReference type="EMBL" id="BKAM01000120">
    <property type="protein sequence ID" value="GEP73686.1"/>
    <property type="molecule type" value="Genomic_DNA"/>
</dbReference>
<keyword evidence="2" id="KW-0805">Transcription regulation</keyword>
<dbReference type="InterPro" id="IPR036388">
    <property type="entry name" value="WH-like_DNA-bd_sf"/>
</dbReference>
<accession>A0A512PR63</accession>
<dbReference type="GO" id="GO:0000976">
    <property type="term" value="F:transcription cis-regulatory region binding"/>
    <property type="evidence" value="ECO:0007669"/>
    <property type="project" value="TreeGrafter"/>
</dbReference>
<dbReference type="CDD" id="cd05466">
    <property type="entry name" value="PBP2_LTTR_substrate"/>
    <property type="match status" value="1"/>
</dbReference>
<gene>
    <name evidence="6" type="ORF">LRA02_25540</name>
</gene>
<dbReference type="GO" id="GO:0003700">
    <property type="term" value="F:DNA-binding transcription factor activity"/>
    <property type="evidence" value="ECO:0007669"/>
    <property type="project" value="InterPro"/>
</dbReference>
<dbReference type="PANTHER" id="PTHR30126:SF40">
    <property type="entry name" value="HTH-TYPE TRANSCRIPTIONAL REGULATOR GLTR"/>
    <property type="match status" value="1"/>
</dbReference>
<dbReference type="SUPFAM" id="SSF53850">
    <property type="entry name" value="Periplasmic binding protein-like II"/>
    <property type="match status" value="1"/>
</dbReference>
<keyword evidence="4" id="KW-0804">Transcription</keyword>
<evidence type="ECO:0000256" key="4">
    <source>
        <dbReference type="ARBA" id="ARBA00023163"/>
    </source>
</evidence>
<dbReference type="SUPFAM" id="SSF46785">
    <property type="entry name" value="Winged helix' DNA-binding domain"/>
    <property type="match status" value="1"/>
</dbReference>
<dbReference type="STRING" id="1423795.FD12_GL002695"/>
<evidence type="ECO:0000259" key="5">
    <source>
        <dbReference type="PROSITE" id="PS50931"/>
    </source>
</evidence>
<dbReference type="InterPro" id="IPR000847">
    <property type="entry name" value="LysR_HTH_N"/>
</dbReference>
<sequence length="298" mass="32772">MNLNHLYYFTELAKMQKMSATAKKLGIAQPTLSYAIHALEADLGIQLFSRAGRQLTLTPAGQFYYHKISQNLNQIQQASVIVSGLQPDSAGLTRIGVDERIGSELLAQPIADFLHQPANKSVGIELVAGSFTALSKQLANHTIDWFITIQAPDNTLNHSWTVQPLMNLRFSVLTTNERFRTPTWTPDQLANHRIVTIQSLAETPLLKSLQESNINITWADTASTVISLVQKSVGLGLVLQQTFLTSSNLKPATVQSSFDPITVAIVSDSLHPLSPAATRFKIFTQAKLYEGTSFPSKK</sequence>
<dbReference type="InterPro" id="IPR005119">
    <property type="entry name" value="LysR_subst-bd"/>
</dbReference>
<name>A0A512PR63_9LACO</name>
<dbReference type="FunFam" id="1.10.10.10:FF:000001">
    <property type="entry name" value="LysR family transcriptional regulator"/>
    <property type="match status" value="1"/>
</dbReference>
<organism evidence="6 7">
    <name type="scientific">Lentilactobacillus rapi</name>
    <dbReference type="NCBI Taxonomy" id="481723"/>
    <lineage>
        <taxon>Bacteria</taxon>
        <taxon>Bacillati</taxon>
        <taxon>Bacillota</taxon>
        <taxon>Bacilli</taxon>
        <taxon>Lactobacillales</taxon>
        <taxon>Lactobacillaceae</taxon>
        <taxon>Lentilactobacillus</taxon>
    </lineage>
</organism>
<dbReference type="Pfam" id="PF00126">
    <property type="entry name" value="HTH_1"/>
    <property type="match status" value="1"/>
</dbReference>
<evidence type="ECO:0000313" key="6">
    <source>
        <dbReference type="EMBL" id="GEP73686.1"/>
    </source>
</evidence>
<dbReference type="PANTHER" id="PTHR30126">
    <property type="entry name" value="HTH-TYPE TRANSCRIPTIONAL REGULATOR"/>
    <property type="match status" value="1"/>
</dbReference>
<comment type="similarity">
    <text evidence="1">Belongs to the LysR transcriptional regulatory family.</text>
</comment>
<evidence type="ECO:0000256" key="2">
    <source>
        <dbReference type="ARBA" id="ARBA00023015"/>
    </source>
</evidence>
<dbReference type="Gene3D" id="3.40.190.10">
    <property type="entry name" value="Periplasmic binding protein-like II"/>
    <property type="match status" value="2"/>
</dbReference>
<protein>
    <recommendedName>
        <fullName evidence="5">HTH lysR-type domain-containing protein</fullName>
    </recommendedName>
</protein>
<dbReference type="Gene3D" id="1.10.10.10">
    <property type="entry name" value="Winged helix-like DNA-binding domain superfamily/Winged helix DNA-binding domain"/>
    <property type="match status" value="1"/>
</dbReference>
<keyword evidence="3" id="KW-0238">DNA-binding</keyword>
<dbReference type="Proteomes" id="UP000321569">
    <property type="component" value="Unassembled WGS sequence"/>
</dbReference>
<dbReference type="PROSITE" id="PS50931">
    <property type="entry name" value="HTH_LYSR"/>
    <property type="match status" value="1"/>
</dbReference>